<dbReference type="Gene3D" id="1.25.40.390">
    <property type="match status" value="1"/>
</dbReference>
<dbReference type="AlphaFoldDB" id="A0A363NRB3"/>
<dbReference type="SUPFAM" id="SSF48452">
    <property type="entry name" value="TPR-like"/>
    <property type="match status" value="1"/>
</dbReference>
<name>A0A363NRB3_9SPHI</name>
<dbReference type="PROSITE" id="PS51257">
    <property type="entry name" value="PROKAR_LIPOPROTEIN"/>
    <property type="match status" value="1"/>
</dbReference>
<reference evidence="1 2" key="1">
    <citation type="submission" date="2018-04" db="EMBL/GenBank/DDBJ databases">
        <title>Sphingobacterium sp. M46 Genome.</title>
        <authorList>
            <person name="Cheng J."/>
            <person name="Li Y."/>
        </authorList>
    </citation>
    <scope>NUCLEOTIDE SEQUENCE [LARGE SCALE GENOMIC DNA]</scope>
    <source>
        <strain evidence="1 2">M46</strain>
    </source>
</reference>
<dbReference type="EMBL" id="QCXX01000004">
    <property type="protein sequence ID" value="PUV23314.1"/>
    <property type="molecule type" value="Genomic_DNA"/>
</dbReference>
<organism evidence="1 2">
    <name type="scientific">Sphingobacterium athyrii</name>
    <dbReference type="NCBI Taxonomy" id="2152717"/>
    <lineage>
        <taxon>Bacteria</taxon>
        <taxon>Pseudomonadati</taxon>
        <taxon>Bacteroidota</taxon>
        <taxon>Sphingobacteriia</taxon>
        <taxon>Sphingobacteriales</taxon>
        <taxon>Sphingobacteriaceae</taxon>
        <taxon>Sphingobacterium</taxon>
    </lineage>
</organism>
<gene>
    <name evidence="1" type="ORF">DCO56_15395</name>
</gene>
<evidence type="ECO:0000313" key="2">
    <source>
        <dbReference type="Proteomes" id="UP000250831"/>
    </source>
</evidence>
<evidence type="ECO:0000313" key="1">
    <source>
        <dbReference type="EMBL" id="PUV23314.1"/>
    </source>
</evidence>
<dbReference type="InterPro" id="IPR041662">
    <property type="entry name" value="SusD-like_2"/>
</dbReference>
<proteinExistence type="predicted"/>
<dbReference type="InterPro" id="IPR011990">
    <property type="entry name" value="TPR-like_helical_dom_sf"/>
</dbReference>
<dbReference type="OrthoDB" id="9766256at2"/>
<comment type="caution">
    <text evidence="1">The sequence shown here is derived from an EMBL/GenBank/DDBJ whole genome shotgun (WGS) entry which is preliminary data.</text>
</comment>
<dbReference type="Proteomes" id="UP000250831">
    <property type="component" value="Unassembled WGS sequence"/>
</dbReference>
<accession>A0A363NRB3</accession>
<dbReference type="RefSeq" id="WP_108634667.1">
    <property type="nucleotide sequence ID" value="NZ_QCXX01000004.1"/>
</dbReference>
<keyword evidence="1" id="KW-0449">Lipoprotein</keyword>
<dbReference type="Pfam" id="PF12771">
    <property type="entry name" value="SusD-like_2"/>
    <property type="match status" value="1"/>
</dbReference>
<sequence length="489" mass="55653">MKKHIRIASLLMLGSLAFQSCTKDFVEKNTNPNAVAAAAPQSLLAPALVSLLSTNLSRNLRINNELMQVTVTVNDNLEIQRYEIRPSESESSWSGWYVQLTNIRDMYQKALAGQQKGYQTYQGISLILDAWVSSLITDMYGDVPYFDSNKGFSENNLTPKFDKQEDIYKDIFRKLEEANGLLKEKVAVESANTAMDPIYNSDPEKWRKFGNSLYLRLLLRVAHKTETNATVKIKEILETNAAEYPIMQSNAETAALYYTNVQPYMNPNFTMRDFDFNRSKGYAEFLINNLMDLGDPRLKIWATEATLGVYGGMQSGYKRGNVPEIQSTLQLALKSEARMGNIMNYAELQFIIAECGIRGYANVDASAANLKGVNAAMEFWGTIAPETYLTNPKVAFSSTDPETEKLKKVHLQKYFAMMFTDFQQWYEYRRTQLLDLYKGPGLLNNGKMPIRLNYPIIVQSLNRENYQEAVSRMGGDGINEKMWWQPTIN</sequence>
<protein>
    <submittedName>
        <fullName evidence="1">SusD/RagB family nutrient-binding outer membrane lipoprotein</fullName>
    </submittedName>
</protein>
<keyword evidence="2" id="KW-1185">Reference proteome</keyword>